<name>A0A0B1T6J1_OESDE</name>
<organism evidence="1 2">
    <name type="scientific">Oesophagostomum dentatum</name>
    <name type="common">Nodular worm</name>
    <dbReference type="NCBI Taxonomy" id="61180"/>
    <lineage>
        <taxon>Eukaryota</taxon>
        <taxon>Metazoa</taxon>
        <taxon>Ecdysozoa</taxon>
        <taxon>Nematoda</taxon>
        <taxon>Chromadorea</taxon>
        <taxon>Rhabditida</taxon>
        <taxon>Rhabditina</taxon>
        <taxon>Rhabditomorpha</taxon>
        <taxon>Strongyloidea</taxon>
        <taxon>Strongylidae</taxon>
        <taxon>Oesophagostomum</taxon>
    </lineage>
</organism>
<accession>A0A0B1T6J1</accession>
<evidence type="ECO:0000313" key="1">
    <source>
        <dbReference type="EMBL" id="KHJ91746.1"/>
    </source>
</evidence>
<dbReference type="EMBL" id="KN551841">
    <property type="protein sequence ID" value="KHJ91746.1"/>
    <property type="molecule type" value="Genomic_DNA"/>
</dbReference>
<gene>
    <name evidence="1" type="ORF">OESDEN_08378</name>
</gene>
<evidence type="ECO:0000313" key="2">
    <source>
        <dbReference type="Proteomes" id="UP000053660"/>
    </source>
</evidence>
<proteinExistence type="predicted"/>
<protein>
    <submittedName>
        <fullName evidence="1">Uncharacterized protein</fullName>
    </submittedName>
</protein>
<keyword evidence="2" id="KW-1185">Reference proteome</keyword>
<dbReference type="AlphaFoldDB" id="A0A0B1T6J1"/>
<dbReference type="Proteomes" id="UP000053660">
    <property type="component" value="Unassembled WGS sequence"/>
</dbReference>
<sequence length="86" mass="9876">MFSCDPTCRTKHCDRDHKCVMVQPRNCVGCDLIPRCYHRYCDTSCRMHCRPQGHHLYTGCLLMVNRVCPARICGWADGPPVEEPPP</sequence>
<reference evidence="1 2" key="1">
    <citation type="submission" date="2014-03" db="EMBL/GenBank/DDBJ databases">
        <title>Draft genome of the hookworm Oesophagostomum dentatum.</title>
        <authorList>
            <person name="Mitreva M."/>
        </authorList>
    </citation>
    <scope>NUCLEOTIDE SEQUENCE [LARGE SCALE GENOMIC DNA]</scope>
    <source>
        <strain evidence="1 2">OD-Hann</strain>
    </source>
</reference>
<dbReference type="OrthoDB" id="5870228at2759"/>